<keyword evidence="1" id="KW-0812">Transmembrane</keyword>
<protein>
    <submittedName>
        <fullName evidence="2">Uncharacterized protein</fullName>
    </submittedName>
</protein>
<dbReference type="Proteomes" id="UP000192940">
    <property type="component" value="Chromosome I"/>
</dbReference>
<sequence length="152" mass="16452">MNSGNKRLTGRMDMGFYALNKLACAGAILLLLTIISWLWPASADSPASILGVSIPLEHWVYGYALIASLAADAIISLLPSLNNVKQAALYGAAGFLFFALFTGGDTDTFWVRGLAGAFMLLMYSWGKQTFTSQSLTTPFFALVVPLLCWFVI</sequence>
<feature type="transmembrane region" description="Helical" evidence="1">
    <location>
        <begin position="59"/>
        <end position="78"/>
    </location>
</feature>
<name>A0A1X7HQY3_9BACL</name>
<dbReference type="EMBL" id="LT840184">
    <property type="protein sequence ID" value="SMF91300.1"/>
    <property type="molecule type" value="Genomic_DNA"/>
</dbReference>
<accession>A0A1X7HQY3</accession>
<keyword evidence="3" id="KW-1185">Reference proteome</keyword>
<feature type="transmembrane region" description="Helical" evidence="1">
    <location>
        <begin position="87"/>
        <end position="103"/>
    </location>
</feature>
<keyword evidence="1" id="KW-1133">Transmembrane helix</keyword>
<evidence type="ECO:0000313" key="2">
    <source>
        <dbReference type="EMBL" id="SMF91300.1"/>
    </source>
</evidence>
<evidence type="ECO:0000256" key="1">
    <source>
        <dbReference type="SAM" id="Phobius"/>
    </source>
</evidence>
<organism evidence="2 3">
    <name type="scientific">Paenibacillus uliginis N3/975</name>
    <dbReference type="NCBI Taxonomy" id="1313296"/>
    <lineage>
        <taxon>Bacteria</taxon>
        <taxon>Bacillati</taxon>
        <taxon>Bacillota</taxon>
        <taxon>Bacilli</taxon>
        <taxon>Bacillales</taxon>
        <taxon>Paenibacillaceae</taxon>
        <taxon>Paenibacillus</taxon>
    </lineage>
</organism>
<proteinExistence type="predicted"/>
<reference evidence="2 3" key="1">
    <citation type="submission" date="2017-04" db="EMBL/GenBank/DDBJ databases">
        <authorList>
            <person name="Afonso C.L."/>
            <person name="Miller P.J."/>
            <person name="Scott M.A."/>
            <person name="Spackman E."/>
            <person name="Goraichik I."/>
            <person name="Dimitrov K.M."/>
            <person name="Suarez D.L."/>
            <person name="Swayne D.E."/>
        </authorList>
    </citation>
    <scope>NUCLEOTIDE SEQUENCE [LARGE SCALE GENOMIC DNA]</scope>
    <source>
        <strain evidence="2 3">N3/975</strain>
    </source>
</reference>
<dbReference type="RefSeq" id="WP_208916025.1">
    <property type="nucleotide sequence ID" value="NZ_LT840184.1"/>
</dbReference>
<gene>
    <name evidence="2" type="ORF">SAMN05661091_5411</name>
</gene>
<keyword evidence="1" id="KW-0472">Membrane</keyword>
<evidence type="ECO:0000313" key="3">
    <source>
        <dbReference type="Proteomes" id="UP000192940"/>
    </source>
</evidence>
<dbReference type="AlphaFoldDB" id="A0A1X7HQY3"/>